<evidence type="ECO:0000256" key="1">
    <source>
        <dbReference type="ARBA" id="ARBA00023002"/>
    </source>
</evidence>
<dbReference type="PANTHER" id="PTHR43333:SF1">
    <property type="entry name" value="D-ISOMER SPECIFIC 2-HYDROXYACID DEHYDROGENASE NAD-BINDING DOMAIN-CONTAINING PROTEIN"/>
    <property type="match status" value="1"/>
</dbReference>
<dbReference type="OrthoDB" id="4324715at2"/>
<dbReference type="EMBL" id="MQVR01000008">
    <property type="protein sequence ID" value="OKL54746.1"/>
    <property type="molecule type" value="Genomic_DNA"/>
</dbReference>
<protein>
    <submittedName>
        <fullName evidence="4">Phosphoglycerate dehydrogenase</fullName>
    </submittedName>
</protein>
<name>A0A1Q5Q4L3_9ACTO</name>
<dbReference type="PANTHER" id="PTHR43333">
    <property type="entry name" value="2-HACID_DH_C DOMAIN-CONTAINING PROTEIN"/>
    <property type="match status" value="1"/>
</dbReference>
<keyword evidence="5" id="KW-1185">Reference proteome</keyword>
<dbReference type="InterPro" id="IPR006140">
    <property type="entry name" value="D-isomer_DH_NAD-bd"/>
</dbReference>
<dbReference type="Proteomes" id="UP000185628">
    <property type="component" value="Unassembled WGS sequence"/>
</dbReference>
<dbReference type="InterPro" id="IPR036291">
    <property type="entry name" value="NAD(P)-bd_dom_sf"/>
</dbReference>
<evidence type="ECO:0000313" key="4">
    <source>
        <dbReference type="EMBL" id="OKL54746.1"/>
    </source>
</evidence>
<dbReference type="AlphaFoldDB" id="A0A1Q5Q4L3"/>
<evidence type="ECO:0000313" key="5">
    <source>
        <dbReference type="Proteomes" id="UP000185628"/>
    </source>
</evidence>
<dbReference type="GO" id="GO:0051287">
    <property type="term" value="F:NAD binding"/>
    <property type="evidence" value="ECO:0007669"/>
    <property type="project" value="InterPro"/>
</dbReference>
<dbReference type="SUPFAM" id="SSF51735">
    <property type="entry name" value="NAD(P)-binding Rossmann-fold domains"/>
    <property type="match status" value="1"/>
</dbReference>
<sequence length="315" mass="33820">MKILVPDDVVLDLNLPKDEIASYTFGEPIAETERDADAIVMWGFGHRWLNEVLPALPNLRWIQTLAAGPDALLASGAVPTGVEITTGRGFHDRTVAEHALGMTLALVRRLPDCLDAQADHRWASEIGGSQPLHPGDRITTLINANVLVWGFGSIGSRIADVFSVVGAKVRGVARSAGERHGYEVLTEDYVDAALAETDVLVMVLPTSKSTNDALDARRLVLLPKHAFVINVGRATTWNEADVIDALKEGQIAGAATDVTSKEPLPDNSPLWDAPNLLITPHAAGGRPDNPEPTIEANAEAIRTGRLADLINRVEL</sequence>
<keyword evidence="2" id="KW-0520">NAD</keyword>
<organism evidence="4 5">
    <name type="scientific">Bowdeniella nasicola</name>
    <dbReference type="NCBI Taxonomy" id="208480"/>
    <lineage>
        <taxon>Bacteria</taxon>
        <taxon>Bacillati</taxon>
        <taxon>Actinomycetota</taxon>
        <taxon>Actinomycetes</taxon>
        <taxon>Actinomycetales</taxon>
        <taxon>Actinomycetaceae</taxon>
        <taxon>Bowdeniella</taxon>
    </lineage>
</organism>
<feature type="domain" description="D-isomer specific 2-hydroxyacid dehydrogenase NAD-binding" evidence="3">
    <location>
        <begin position="100"/>
        <end position="283"/>
    </location>
</feature>
<proteinExistence type="predicted"/>
<dbReference type="SUPFAM" id="SSF52283">
    <property type="entry name" value="Formate/glycerate dehydrogenase catalytic domain-like"/>
    <property type="match status" value="1"/>
</dbReference>
<reference evidence="5" key="1">
    <citation type="submission" date="2016-12" db="EMBL/GenBank/DDBJ databases">
        <authorList>
            <person name="Meng X."/>
        </authorList>
    </citation>
    <scope>NUCLEOTIDE SEQUENCE [LARGE SCALE GENOMIC DNA]</scope>
    <source>
        <strain evidence="5">DSM 19116</strain>
    </source>
</reference>
<dbReference type="Pfam" id="PF02826">
    <property type="entry name" value="2-Hacid_dh_C"/>
    <property type="match status" value="1"/>
</dbReference>
<dbReference type="Gene3D" id="3.40.50.720">
    <property type="entry name" value="NAD(P)-binding Rossmann-like Domain"/>
    <property type="match status" value="2"/>
</dbReference>
<evidence type="ECO:0000259" key="3">
    <source>
        <dbReference type="Pfam" id="PF02826"/>
    </source>
</evidence>
<accession>A0A1Q5Q4L3</accession>
<evidence type="ECO:0000256" key="2">
    <source>
        <dbReference type="ARBA" id="ARBA00023027"/>
    </source>
</evidence>
<dbReference type="RefSeq" id="WP_073715793.1">
    <property type="nucleotide sequence ID" value="NZ_MQVR01000008.1"/>
</dbReference>
<comment type="caution">
    <text evidence="4">The sequence shown here is derived from an EMBL/GenBank/DDBJ whole genome shotgun (WGS) entry which is preliminary data.</text>
</comment>
<dbReference type="GO" id="GO:0016491">
    <property type="term" value="F:oxidoreductase activity"/>
    <property type="evidence" value="ECO:0007669"/>
    <property type="project" value="UniProtKB-KW"/>
</dbReference>
<keyword evidence="1" id="KW-0560">Oxidoreductase</keyword>
<gene>
    <name evidence="4" type="ORF">BSZ39_02355</name>
</gene>